<protein>
    <submittedName>
        <fullName evidence="4">Outer membrane biogenesis protein BamB</fullName>
    </submittedName>
</protein>
<feature type="domain" description="Pyrrolo-quinoline quinone repeat" evidence="3">
    <location>
        <begin position="47"/>
        <end position="157"/>
    </location>
</feature>
<gene>
    <name evidence="4" type="ORF">Pan241w_26760</name>
</gene>
<reference evidence="4 5" key="1">
    <citation type="submission" date="2019-02" db="EMBL/GenBank/DDBJ databases">
        <title>Deep-cultivation of Planctomycetes and their phenomic and genomic characterization uncovers novel biology.</title>
        <authorList>
            <person name="Wiegand S."/>
            <person name="Jogler M."/>
            <person name="Boedeker C."/>
            <person name="Pinto D."/>
            <person name="Vollmers J."/>
            <person name="Rivas-Marin E."/>
            <person name="Kohn T."/>
            <person name="Peeters S.H."/>
            <person name="Heuer A."/>
            <person name="Rast P."/>
            <person name="Oberbeckmann S."/>
            <person name="Bunk B."/>
            <person name="Jeske O."/>
            <person name="Meyerdierks A."/>
            <person name="Storesund J.E."/>
            <person name="Kallscheuer N."/>
            <person name="Luecker S."/>
            <person name="Lage O.M."/>
            <person name="Pohl T."/>
            <person name="Merkel B.J."/>
            <person name="Hornburger P."/>
            <person name="Mueller R.-W."/>
            <person name="Bruemmer F."/>
            <person name="Labrenz M."/>
            <person name="Spormann A.M."/>
            <person name="Op den Camp H."/>
            <person name="Overmann J."/>
            <person name="Amann R."/>
            <person name="Jetten M.S.M."/>
            <person name="Mascher T."/>
            <person name="Medema M.H."/>
            <person name="Devos D.P."/>
            <person name="Kaster A.-K."/>
            <person name="Ovreas L."/>
            <person name="Rohde M."/>
            <person name="Galperin M.Y."/>
            <person name="Jogler C."/>
        </authorList>
    </citation>
    <scope>NUCLEOTIDE SEQUENCE [LARGE SCALE GENOMIC DNA]</scope>
    <source>
        <strain evidence="4 5">Pan241w</strain>
    </source>
</reference>
<dbReference type="InterPro" id="IPR011047">
    <property type="entry name" value="Quinoprotein_ADH-like_sf"/>
</dbReference>
<sequence precursor="true">MFKNKLTIFFAITILVCVATVEAADVWSGFRGNGSNISPAVNLPVKWSPEQGIRWKQTVPGYGQSSPVVWKNQVFVTSIEGPQQETCLLHVYDLTNGQPVWSKEFKASQTKKTSSMVSRAAPTPVVDENGIYAFYESGDVVAYTHSGTPLWQRSLVKDYGAFVSNHGIGNSLAQTADQIIVLTAHEGPSYLLSLDKKTGKTNWKTDRESGVAWTSPTIADRDGTPEIIVSSRGTVNGYQGLTGKLLWTHSGISGNTIPSASVYQDTILIGASMDRRNPNAAKASASNCCLKLVTKEGKPTFEVLWKANKAVSYYCTPLAYEGCAYFVNKVGVVYCLDLQTGKQHYAQRLTGPCWSSPLAAGNQIYFFTKKGTTDVLRPGSEYKLLASNPLIAEKEEQPETEKTAKPDTKAKSDSRGAGRSGYPQLGATVYGTAAVDQSLLIRTGTELYCIGSTEK</sequence>
<dbReference type="OrthoDB" id="244732at2"/>
<keyword evidence="2" id="KW-0732">Signal</keyword>
<proteinExistence type="predicted"/>
<dbReference type="SUPFAM" id="SSF50998">
    <property type="entry name" value="Quinoprotein alcohol dehydrogenase-like"/>
    <property type="match status" value="1"/>
</dbReference>
<dbReference type="AlphaFoldDB" id="A0A517RFG1"/>
<dbReference type="Proteomes" id="UP000317171">
    <property type="component" value="Chromosome"/>
</dbReference>
<name>A0A517RFG1_9PLAN</name>
<feature type="chain" id="PRO_5022113362" evidence="2">
    <location>
        <begin position="24"/>
        <end position="455"/>
    </location>
</feature>
<organism evidence="4 5">
    <name type="scientific">Gimesia alba</name>
    <dbReference type="NCBI Taxonomy" id="2527973"/>
    <lineage>
        <taxon>Bacteria</taxon>
        <taxon>Pseudomonadati</taxon>
        <taxon>Planctomycetota</taxon>
        <taxon>Planctomycetia</taxon>
        <taxon>Planctomycetales</taxon>
        <taxon>Planctomycetaceae</taxon>
        <taxon>Gimesia</taxon>
    </lineage>
</organism>
<dbReference type="PANTHER" id="PTHR34512">
    <property type="entry name" value="CELL SURFACE PROTEIN"/>
    <property type="match status" value="1"/>
</dbReference>
<accession>A0A517RFG1</accession>
<dbReference type="Pfam" id="PF13360">
    <property type="entry name" value="PQQ_2"/>
    <property type="match status" value="2"/>
</dbReference>
<evidence type="ECO:0000256" key="2">
    <source>
        <dbReference type="SAM" id="SignalP"/>
    </source>
</evidence>
<dbReference type="Gene3D" id="2.130.10.10">
    <property type="entry name" value="YVTN repeat-like/Quinoprotein amine dehydrogenase"/>
    <property type="match status" value="2"/>
</dbReference>
<dbReference type="KEGG" id="gaz:Pan241w_26760"/>
<dbReference type="EMBL" id="CP036269">
    <property type="protein sequence ID" value="QDT42590.1"/>
    <property type="molecule type" value="Genomic_DNA"/>
</dbReference>
<feature type="signal peptide" evidence="2">
    <location>
        <begin position="1"/>
        <end position="23"/>
    </location>
</feature>
<dbReference type="InterPro" id="IPR015943">
    <property type="entry name" value="WD40/YVTN_repeat-like_dom_sf"/>
</dbReference>
<dbReference type="InterPro" id="IPR002372">
    <property type="entry name" value="PQQ_rpt_dom"/>
</dbReference>
<evidence type="ECO:0000256" key="1">
    <source>
        <dbReference type="SAM" id="MobiDB-lite"/>
    </source>
</evidence>
<evidence type="ECO:0000259" key="3">
    <source>
        <dbReference type="Pfam" id="PF13360"/>
    </source>
</evidence>
<dbReference type="RefSeq" id="WP_145216072.1">
    <property type="nucleotide sequence ID" value="NZ_CP036269.1"/>
</dbReference>
<feature type="compositionally biased region" description="Basic and acidic residues" evidence="1">
    <location>
        <begin position="393"/>
        <end position="416"/>
    </location>
</feature>
<feature type="region of interest" description="Disordered" evidence="1">
    <location>
        <begin position="393"/>
        <end position="422"/>
    </location>
</feature>
<dbReference type="PANTHER" id="PTHR34512:SF30">
    <property type="entry name" value="OUTER MEMBRANE PROTEIN ASSEMBLY FACTOR BAMB"/>
    <property type="match status" value="1"/>
</dbReference>
<feature type="domain" description="Pyrrolo-quinoline quinone repeat" evidence="3">
    <location>
        <begin position="303"/>
        <end position="372"/>
    </location>
</feature>
<keyword evidence="5" id="KW-1185">Reference proteome</keyword>
<evidence type="ECO:0000313" key="5">
    <source>
        <dbReference type="Proteomes" id="UP000317171"/>
    </source>
</evidence>
<evidence type="ECO:0000313" key="4">
    <source>
        <dbReference type="EMBL" id="QDT42590.1"/>
    </source>
</evidence>